<evidence type="ECO:0000313" key="4">
    <source>
        <dbReference type="EMBL" id="CBH46776.1"/>
    </source>
</evidence>
<feature type="compositionally biased region" description="Basic and acidic residues" evidence="2">
    <location>
        <begin position="297"/>
        <end position="315"/>
    </location>
</feature>
<dbReference type="PANTHER" id="PTHR43625">
    <property type="entry name" value="AFLATOXIN B1 ALDEHYDE REDUCTASE"/>
    <property type="match status" value="1"/>
</dbReference>
<feature type="domain" description="NADP-dependent oxidoreductase" evidence="3">
    <location>
        <begin position="18"/>
        <end position="290"/>
    </location>
</feature>
<dbReference type="PANTHER" id="PTHR43625:SF40">
    <property type="entry name" value="ALDO-KETO REDUCTASE YAKC [NADP(+)]"/>
    <property type="match status" value="1"/>
</dbReference>
<evidence type="ECO:0000256" key="1">
    <source>
        <dbReference type="ARBA" id="ARBA00023002"/>
    </source>
</evidence>
<reference evidence="4" key="1">
    <citation type="journal article" date="2010" name="PLoS Genet.">
        <title>The genome of a pathogenic rhodococcus: cooptive virulence underpinned by key gene acquisitions.</title>
        <authorList>
            <person name="Letek M."/>
            <person name="Gonzalez P."/>
            <person name="Macarthur I."/>
            <person name="Rodriguez H."/>
            <person name="Freeman T.C."/>
            <person name="Valero-Rello A."/>
            <person name="Blanco M."/>
            <person name="Buckley T."/>
            <person name="Cherevach I."/>
            <person name="Fahey R."/>
            <person name="Hapeshi A."/>
            <person name="Holdstock J."/>
            <person name="Leadon D."/>
            <person name="Navas J."/>
            <person name="Ocampo A."/>
            <person name="Quail M.A."/>
            <person name="Sanders M."/>
            <person name="Scortti M.M."/>
            <person name="Prescott J.F."/>
            <person name="Fogarty U."/>
            <person name="Meijer W.G."/>
            <person name="Parkhill J."/>
            <person name="Bentley S.D."/>
            <person name="Vazquez-Boland J.A."/>
        </authorList>
    </citation>
    <scope>NUCLEOTIDE SEQUENCE [LARGE SCALE GENOMIC DNA]</scope>
    <source>
        <strain evidence="4 5">103S</strain>
    </source>
</reference>
<proteinExistence type="predicted"/>
<dbReference type="KEGG" id="req:REQ_06590"/>
<feature type="region of interest" description="Disordered" evidence="2">
    <location>
        <begin position="285"/>
        <end position="315"/>
    </location>
</feature>
<evidence type="ECO:0000313" key="5">
    <source>
        <dbReference type="Proteomes" id="UP000006892"/>
    </source>
</evidence>
<dbReference type="GO" id="GO:0005737">
    <property type="term" value="C:cytoplasm"/>
    <property type="evidence" value="ECO:0007669"/>
    <property type="project" value="TreeGrafter"/>
</dbReference>
<accession>A0A3S5Y2M0</accession>
<dbReference type="RefSeq" id="WP_013414829.1">
    <property type="nucleotide sequence ID" value="NC_014659.1"/>
</dbReference>
<dbReference type="GO" id="GO:0016491">
    <property type="term" value="F:oxidoreductase activity"/>
    <property type="evidence" value="ECO:0007669"/>
    <property type="project" value="UniProtKB-KW"/>
</dbReference>
<dbReference type="InterPro" id="IPR023210">
    <property type="entry name" value="NADP_OxRdtase_dom"/>
</dbReference>
<evidence type="ECO:0000256" key="2">
    <source>
        <dbReference type="SAM" id="MobiDB-lite"/>
    </source>
</evidence>
<evidence type="ECO:0000259" key="3">
    <source>
        <dbReference type="Pfam" id="PF00248"/>
    </source>
</evidence>
<dbReference type="SUPFAM" id="SSF51430">
    <property type="entry name" value="NAD(P)-linked oxidoreductase"/>
    <property type="match status" value="1"/>
</dbReference>
<dbReference type="EMBL" id="FN563149">
    <property type="protein sequence ID" value="CBH46776.1"/>
    <property type="molecule type" value="Genomic_DNA"/>
</dbReference>
<dbReference type="AlphaFoldDB" id="A0A3S5Y2M0"/>
<dbReference type="Gene3D" id="3.20.20.100">
    <property type="entry name" value="NADP-dependent oxidoreductase domain"/>
    <property type="match status" value="1"/>
</dbReference>
<dbReference type="Pfam" id="PF00248">
    <property type="entry name" value="Aldo_ket_red"/>
    <property type="match status" value="1"/>
</dbReference>
<dbReference type="Proteomes" id="UP001154400">
    <property type="component" value="Chromosome"/>
</dbReference>
<dbReference type="InterPro" id="IPR050791">
    <property type="entry name" value="Aldo-Keto_reductase"/>
</dbReference>
<gene>
    <name evidence="4" type="ordered locus">REQ_06590</name>
</gene>
<sequence>MITTRLPVRRLGDLLLPAIGFGSMTITQVPGYDVERGRRAVHTALDVGVRLFDTADVYGPARGGDGVNELALADALRRWPGPLDDVVVATKGGHLRFAETDTWWTDGRREHLRKACIASIRRLGLDPLPLYQHHRPDPQIPYEESMLALRDLHDEGLVARVGISNADVRRIDIAQQILGDALVAVQNEYSPSARSAEVEIRACEDLGLAFLSWGPFGGMRQAKSLGGAGSPFEAIARARGVSPHRVALAWQLHRSPVVIPIPGASRAESVVDSVAAATFELSADELALLDGPSEPPRPSDDRRPTEPHRGERHVP</sequence>
<name>A0A3S5Y2M0_RHOH1</name>
<dbReference type="InterPro" id="IPR036812">
    <property type="entry name" value="NAD(P)_OxRdtase_dom_sf"/>
</dbReference>
<dbReference type="CDD" id="cd19088">
    <property type="entry name" value="AKR_AKR13B1"/>
    <property type="match status" value="1"/>
</dbReference>
<keyword evidence="1" id="KW-0560">Oxidoreductase</keyword>
<organism evidence="4">
    <name type="scientific">Rhodococcus hoagii (strain 103S)</name>
    <name type="common">Rhodococcus equi</name>
    <dbReference type="NCBI Taxonomy" id="685727"/>
    <lineage>
        <taxon>Bacteria</taxon>
        <taxon>Bacillati</taxon>
        <taxon>Actinomycetota</taxon>
        <taxon>Actinomycetes</taxon>
        <taxon>Mycobacteriales</taxon>
        <taxon>Nocardiaceae</taxon>
        <taxon>Prescottella</taxon>
    </lineage>
</organism>
<protein>
    <submittedName>
        <fullName evidence="4">Aldo/keto reductase</fullName>
    </submittedName>
</protein>